<evidence type="ECO:0000256" key="1">
    <source>
        <dbReference type="ARBA" id="ARBA00005446"/>
    </source>
</evidence>
<dbReference type="PROSITE" id="PS51192">
    <property type="entry name" value="HELICASE_ATP_BIND_1"/>
    <property type="match status" value="1"/>
</dbReference>
<dbReference type="PANTHER" id="PTHR13710">
    <property type="entry name" value="DNA HELICASE RECQ FAMILY MEMBER"/>
    <property type="match status" value="1"/>
</dbReference>
<evidence type="ECO:0000313" key="7">
    <source>
        <dbReference type="EMBL" id="KIJ32948.1"/>
    </source>
</evidence>
<dbReference type="AlphaFoldDB" id="A0A0C9TRZ2"/>
<evidence type="ECO:0000313" key="8">
    <source>
        <dbReference type="Proteomes" id="UP000054279"/>
    </source>
</evidence>
<name>A0A0C9TRZ2_SPHS4</name>
<evidence type="ECO:0000256" key="4">
    <source>
        <dbReference type="ARBA" id="ARBA00034617"/>
    </source>
</evidence>
<accession>A0A0C9TRZ2</accession>
<dbReference type="SMART" id="SM00487">
    <property type="entry name" value="DEXDc"/>
    <property type="match status" value="1"/>
</dbReference>
<organism evidence="7 8">
    <name type="scientific">Sphaerobolus stellatus (strain SS14)</name>
    <dbReference type="NCBI Taxonomy" id="990650"/>
    <lineage>
        <taxon>Eukaryota</taxon>
        <taxon>Fungi</taxon>
        <taxon>Dikarya</taxon>
        <taxon>Basidiomycota</taxon>
        <taxon>Agaricomycotina</taxon>
        <taxon>Agaricomycetes</taxon>
        <taxon>Phallomycetidae</taxon>
        <taxon>Geastrales</taxon>
        <taxon>Sphaerobolaceae</taxon>
        <taxon>Sphaerobolus</taxon>
    </lineage>
</organism>
<gene>
    <name evidence="7" type="ORF">M422DRAFT_183840</name>
</gene>
<evidence type="ECO:0000256" key="2">
    <source>
        <dbReference type="ARBA" id="ARBA00023125"/>
    </source>
</evidence>
<proteinExistence type="inferred from homology"/>
<comment type="similarity">
    <text evidence="1">Belongs to the helicase family. RecQ subfamily.</text>
</comment>
<protein>
    <recommendedName>
        <fullName evidence="5">DNA 3'-5' helicase</fullName>
        <ecNumber evidence="5">5.6.2.4</ecNumber>
    </recommendedName>
</protein>
<evidence type="ECO:0000259" key="6">
    <source>
        <dbReference type="PROSITE" id="PS51192"/>
    </source>
</evidence>
<dbReference type="GO" id="GO:0006281">
    <property type="term" value="P:DNA repair"/>
    <property type="evidence" value="ECO:0007669"/>
    <property type="project" value="TreeGrafter"/>
</dbReference>
<dbReference type="InterPro" id="IPR027417">
    <property type="entry name" value="P-loop_NTPase"/>
</dbReference>
<dbReference type="OrthoDB" id="2499463at2759"/>
<dbReference type="InterPro" id="IPR014001">
    <property type="entry name" value="Helicase_ATP-bd"/>
</dbReference>
<keyword evidence="2" id="KW-0238">DNA-binding</keyword>
<feature type="non-terminal residue" evidence="7">
    <location>
        <position position="1"/>
    </location>
</feature>
<feature type="domain" description="Helicase ATP-binding" evidence="6">
    <location>
        <begin position="36"/>
        <end position="207"/>
    </location>
</feature>
<dbReference type="GO" id="GO:0005737">
    <property type="term" value="C:cytoplasm"/>
    <property type="evidence" value="ECO:0007669"/>
    <property type="project" value="TreeGrafter"/>
</dbReference>
<dbReference type="GO" id="GO:0009378">
    <property type="term" value="F:four-way junction helicase activity"/>
    <property type="evidence" value="ECO:0007669"/>
    <property type="project" value="TreeGrafter"/>
</dbReference>
<evidence type="ECO:0000256" key="3">
    <source>
        <dbReference type="ARBA" id="ARBA00023235"/>
    </source>
</evidence>
<reference evidence="7 8" key="1">
    <citation type="submission" date="2014-06" db="EMBL/GenBank/DDBJ databases">
        <title>Evolutionary Origins and Diversification of the Mycorrhizal Mutualists.</title>
        <authorList>
            <consortium name="DOE Joint Genome Institute"/>
            <consortium name="Mycorrhizal Genomics Consortium"/>
            <person name="Kohler A."/>
            <person name="Kuo A."/>
            <person name="Nagy L.G."/>
            <person name="Floudas D."/>
            <person name="Copeland A."/>
            <person name="Barry K.W."/>
            <person name="Cichocki N."/>
            <person name="Veneault-Fourrey C."/>
            <person name="LaButti K."/>
            <person name="Lindquist E.A."/>
            <person name="Lipzen A."/>
            <person name="Lundell T."/>
            <person name="Morin E."/>
            <person name="Murat C."/>
            <person name="Riley R."/>
            <person name="Ohm R."/>
            <person name="Sun H."/>
            <person name="Tunlid A."/>
            <person name="Henrissat B."/>
            <person name="Grigoriev I.V."/>
            <person name="Hibbett D.S."/>
            <person name="Martin F."/>
        </authorList>
    </citation>
    <scope>NUCLEOTIDE SEQUENCE [LARGE SCALE GENOMIC DNA]</scope>
    <source>
        <strain evidence="7 8">SS14</strain>
    </source>
</reference>
<keyword evidence="8" id="KW-1185">Reference proteome</keyword>
<dbReference type="GO" id="GO:0005524">
    <property type="term" value="F:ATP binding"/>
    <property type="evidence" value="ECO:0007669"/>
    <property type="project" value="InterPro"/>
</dbReference>
<dbReference type="HOGENOM" id="CLU_001103_19_2_1"/>
<dbReference type="SUPFAM" id="SSF52540">
    <property type="entry name" value="P-loop containing nucleoside triphosphate hydrolases"/>
    <property type="match status" value="1"/>
</dbReference>
<sequence>SKKHDYDSKGVRARLQDAFKLKSGGKEPYDWQVNVTEAILLGLDCMVIAGTGSGQTMSFVMPLFLEENKNKIVIILSPLNELERDQARWFREMGLSAAAVNGESWAPKLENDIKSRKYQVLITSPEMLLRHAPFRHVISNHKFSKDILAAVVDESHCIPQWGDKFRKENKNVGQMCSLFPSDVPVLATTATVSPEVVLQKSKWSEVA</sequence>
<comment type="catalytic activity">
    <reaction evidence="4">
        <text>Couples ATP hydrolysis with the unwinding of duplex DNA by translocating in the 3'-5' direction.</text>
        <dbReference type="EC" id="5.6.2.4"/>
    </reaction>
</comment>
<dbReference type="PANTHER" id="PTHR13710:SF105">
    <property type="entry name" value="ATP-DEPENDENT DNA HELICASE Q1"/>
    <property type="match status" value="1"/>
</dbReference>
<dbReference type="InterPro" id="IPR011545">
    <property type="entry name" value="DEAD/DEAH_box_helicase_dom"/>
</dbReference>
<dbReference type="Proteomes" id="UP000054279">
    <property type="component" value="Unassembled WGS sequence"/>
</dbReference>
<dbReference type="GO" id="GO:0005694">
    <property type="term" value="C:chromosome"/>
    <property type="evidence" value="ECO:0007669"/>
    <property type="project" value="TreeGrafter"/>
</dbReference>
<keyword evidence="3" id="KW-0413">Isomerase</keyword>
<dbReference type="GO" id="GO:0043138">
    <property type="term" value="F:3'-5' DNA helicase activity"/>
    <property type="evidence" value="ECO:0007669"/>
    <property type="project" value="UniProtKB-EC"/>
</dbReference>
<dbReference type="EC" id="5.6.2.4" evidence="5"/>
<dbReference type="Pfam" id="PF00270">
    <property type="entry name" value="DEAD"/>
    <property type="match status" value="1"/>
</dbReference>
<dbReference type="GO" id="GO:0006310">
    <property type="term" value="P:DNA recombination"/>
    <property type="evidence" value="ECO:0007669"/>
    <property type="project" value="TreeGrafter"/>
</dbReference>
<dbReference type="Gene3D" id="3.40.50.300">
    <property type="entry name" value="P-loop containing nucleotide triphosphate hydrolases"/>
    <property type="match status" value="1"/>
</dbReference>
<evidence type="ECO:0000256" key="5">
    <source>
        <dbReference type="ARBA" id="ARBA00034808"/>
    </source>
</evidence>
<dbReference type="EMBL" id="KN837219">
    <property type="protein sequence ID" value="KIJ32948.1"/>
    <property type="molecule type" value="Genomic_DNA"/>
</dbReference>
<dbReference type="GO" id="GO:0003677">
    <property type="term" value="F:DNA binding"/>
    <property type="evidence" value="ECO:0007669"/>
    <property type="project" value="UniProtKB-KW"/>
</dbReference>